<proteinExistence type="predicted"/>
<keyword evidence="1" id="KW-1133">Transmembrane helix</keyword>
<dbReference type="AlphaFoldDB" id="A0AA38U6Z8"/>
<comment type="caution">
    <text evidence="3">The sequence shown here is derived from an EMBL/GenBank/DDBJ whole genome shotgun (WGS) entry which is preliminary data.</text>
</comment>
<gene>
    <name evidence="3" type="ORF">F5878DRAFT_547684</name>
</gene>
<name>A0AA38U6Z8_9AGAR</name>
<feature type="domain" description="DUF8040" evidence="2">
    <location>
        <begin position="45"/>
        <end position="88"/>
    </location>
</feature>
<evidence type="ECO:0000313" key="3">
    <source>
        <dbReference type="EMBL" id="KAJ3832755.1"/>
    </source>
</evidence>
<dbReference type="InterPro" id="IPR058353">
    <property type="entry name" value="DUF8040"/>
</dbReference>
<feature type="transmembrane region" description="Helical" evidence="1">
    <location>
        <begin position="15"/>
        <end position="34"/>
    </location>
</feature>
<reference evidence="3" key="1">
    <citation type="submission" date="2022-08" db="EMBL/GenBank/DDBJ databases">
        <authorList>
            <consortium name="DOE Joint Genome Institute"/>
            <person name="Min B."/>
            <person name="Riley R."/>
            <person name="Sierra-Patev S."/>
            <person name="Naranjo-Ortiz M."/>
            <person name="Looney B."/>
            <person name="Konkel Z."/>
            <person name="Slot J.C."/>
            <person name="Sakamoto Y."/>
            <person name="Steenwyk J.L."/>
            <person name="Rokas A."/>
            <person name="Carro J."/>
            <person name="Camarero S."/>
            <person name="Ferreira P."/>
            <person name="Molpeceres G."/>
            <person name="Ruiz-Duenas F.J."/>
            <person name="Serrano A."/>
            <person name="Henrissat B."/>
            <person name="Drula E."/>
            <person name="Hughes K.W."/>
            <person name="Mata J.L."/>
            <person name="Ishikawa N.K."/>
            <person name="Vargas-Isla R."/>
            <person name="Ushijima S."/>
            <person name="Smith C.A."/>
            <person name="Ahrendt S."/>
            <person name="Andreopoulos W."/>
            <person name="He G."/>
            <person name="Labutti K."/>
            <person name="Lipzen A."/>
            <person name="Ng V."/>
            <person name="Sandor L."/>
            <person name="Barry K."/>
            <person name="Martinez A.T."/>
            <person name="Xiao Y."/>
            <person name="Gibbons J.G."/>
            <person name="Terashima K."/>
            <person name="Hibbett D.S."/>
            <person name="Grigoriev I.V."/>
        </authorList>
    </citation>
    <scope>NUCLEOTIDE SEQUENCE</scope>
    <source>
        <strain evidence="3">TFB9207</strain>
    </source>
</reference>
<keyword evidence="1" id="KW-0472">Membrane</keyword>
<protein>
    <recommendedName>
        <fullName evidence="2">DUF8040 domain-containing protein</fullName>
    </recommendedName>
</protein>
<evidence type="ECO:0000259" key="2">
    <source>
        <dbReference type="Pfam" id="PF26138"/>
    </source>
</evidence>
<accession>A0AA38U6Z8</accession>
<dbReference type="EMBL" id="MU806861">
    <property type="protein sequence ID" value="KAJ3832755.1"/>
    <property type="molecule type" value="Genomic_DNA"/>
</dbReference>
<keyword evidence="1" id="KW-0812">Transmembrane</keyword>
<organism evidence="3 4">
    <name type="scientific">Lentinula raphanica</name>
    <dbReference type="NCBI Taxonomy" id="153919"/>
    <lineage>
        <taxon>Eukaryota</taxon>
        <taxon>Fungi</taxon>
        <taxon>Dikarya</taxon>
        <taxon>Basidiomycota</taxon>
        <taxon>Agaricomycotina</taxon>
        <taxon>Agaricomycetes</taxon>
        <taxon>Agaricomycetidae</taxon>
        <taxon>Agaricales</taxon>
        <taxon>Marasmiineae</taxon>
        <taxon>Omphalotaceae</taxon>
        <taxon>Lentinula</taxon>
    </lineage>
</organism>
<evidence type="ECO:0000256" key="1">
    <source>
        <dbReference type="SAM" id="Phobius"/>
    </source>
</evidence>
<dbReference type="Pfam" id="PF26138">
    <property type="entry name" value="DUF8040"/>
    <property type="match status" value="1"/>
</dbReference>
<dbReference type="Proteomes" id="UP001163846">
    <property type="component" value="Unassembled WGS sequence"/>
</dbReference>
<evidence type="ECO:0000313" key="4">
    <source>
        <dbReference type="Proteomes" id="UP001163846"/>
    </source>
</evidence>
<sequence>MPPPPEVLLGIVNEWILAGAHVVQLVVLVGALYASTNYWNQPYHTSILTGQEWVNELIRGHPERIHTELGVHLHVFAQLIVHLRQMGYRDSR</sequence>
<feature type="non-terminal residue" evidence="3">
    <location>
        <position position="92"/>
    </location>
</feature>
<keyword evidence="4" id="KW-1185">Reference proteome</keyword>